<dbReference type="Pfam" id="PF04977">
    <property type="entry name" value="DivIC"/>
    <property type="match status" value="1"/>
</dbReference>
<dbReference type="EMBL" id="FQXV01000014">
    <property type="protein sequence ID" value="SHI19706.1"/>
    <property type="molecule type" value="Genomic_DNA"/>
</dbReference>
<organism evidence="2 3">
    <name type="scientific">Sporobacter termitidis DSM 10068</name>
    <dbReference type="NCBI Taxonomy" id="1123282"/>
    <lineage>
        <taxon>Bacteria</taxon>
        <taxon>Bacillati</taxon>
        <taxon>Bacillota</taxon>
        <taxon>Clostridia</taxon>
        <taxon>Eubacteriales</taxon>
        <taxon>Oscillospiraceae</taxon>
        <taxon>Sporobacter</taxon>
    </lineage>
</organism>
<keyword evidence="1" id="KW-1133">Transmembrane helix</keyword>
<dbReference type="AlphaFoldDB" id="A0A1M5Z622"/>
<dbReference type="Proteomes" id="UP000183995">
    <property type="component" value="Unassembled WGS sequence"/>
</dbReference>
<evidence type="ECO:0000313" key="2">
    <source>
        <dbReference type="EMBL" id="SHI19706.1"/>
    </source>
</evidence>
<reference evidence="2 3" key="1">
    <citation type="submission" date="2016-11" db="EMBL/GenBank/DDBJ databases">
        <authorList>
            <person name="Jaros S."/>
            <person name="Januszkiewicz K."/>
            <person name="Wedrychowicz H."/>
        </authorList>
    </citation>
    <scope>NUCLEOTIDE SEQUENCE [LARGE SCALE GENOMIC DNA]</scope>
    <source>
        <strain evidence="2 3">DSM 10068</strain>
    </source>
</reference>
<keyword evidence="3" id="KW-1185">Reference proteome</keyword>
<proteinExistence type="predicted"/>
<accession>A0A1M5Z622</accession>
<dbReference type="RefSeq" id="WP_073081294.1">
    <property type="nucleotide sequence ID" value="NZ_FQXV01000014.1"/>
</dbReference>
<evidence type="ECO:0000256" key="1">
    <source>
        <dbReference type="SAM" id="Phobius"/>
    </source>
</evidence>
<keyword evidence="2" id="KW-0131">Cell cycle</keyword>
<keyword evidence="2" id="KW-0132">Cell division</keyword>
<gene>
    <name evidence="2" type="ORF">SAMN02745823_03264</name>
</gene>
<keyword evidence="1" id="KW-0812">Transmembrane</keyword>
<keyword evidence="1" id="KW-0472">Membrane</keyword>
<name>A0A1M5Z622_9FIRM</name>
<feature type="transmembrane region" description="Helical" evidence="1">
    <location>
        <begin position="12"/>
        <end position="30"/>
    </location>
</feature>
<dbReference type="InterPro" id="IPR007060">
    <property type="entry name" value="FtsL/DivIC"/>
</dbReference>
<dbReference type="STRING" id="1123282.SAMN02745823_03264"/>
<sequence length="91" mass="10052">MRLKRAGIITKIVIFALIVYASVTLINMRAQIDAALVRQADLKQQVTEKQATNEQLQYEIDHSGDSDTIANAARNDLNLVVPGEKIFIAGK</sequence>
<evidence type="ECO:0000313" key="3">
    <source>
        <dbReference type="Proteomes" id="UP000183995"/>
    </source>
</evidence>
<protein>
    <submittedName>
        <fullName evidence="2">Cell division protein FtsL</fullName>
    </submittedName>
</protein>
<dbReference type="GO" id="GO:0051301">
    <property type="term" value="P:cell division"/>
    <property type="evidence" value="ECO:0007669"/>
    <property type="project" value="UniProtKB-KW"/>
</dbReference>